<evidence type="ECO:0000259" key="4">
    <source>
        <dbReference type="Pfam" id="PF13649"/>
    </source>
</evidence>
<gene>
    <name evidence="5" type="ORF">JOE68_004689</name>
</gene>
<dbReference type="PANTHER" id="PTHR43861">
    <property type="entry name" value="TRANS-ACONITATE 2-METHYLTRANSFERASE-RELATED"/>
    <property type="match status" value="1"/>
</dbReference>
<dbReference type="InterPro" id="IPR029063">
    <property type="entry name" value="SAM-dependent_MTases_sf"/>
</dbReference>
<evidence type="ECO:0000256" key="3">
    <source>
        <dbReference type="SAM" id="MobiDB-lite"/>
    </source>
</evidence>
<sequence>MVDHLFADARLAALYDALSAGRGDFAFYLPLVMSAGSVLDVGCGTGELLRLARAAGHTGRLCGLDPADGMLAQARRRSDVEWVLGDLGSAPWRGEFDLVVMTGHAFQVFVTDDELRGALRAVRRALADDGRFAFETRNPAVRAWERWTPDNATEVVATDGARVRVEHEVVEVVGDLVRFTQTYTSLDRVWSEVSSSTLRFLGATHLAAFLSDAGLRVVEQFGDWGGGPPTPGSPEIITVAAPDRRGAGDTPSNSGFE</sequence>
<dbReference type="Gene3D" id="3.40.50.150">
    <property type="entry name" value="Vaccinia Virus protein VP39"/>
    <property type="match status" value="1"/>
</dbReference>
<dbReference type="InterPro" id="IPR041698">
    <property type="entry name" value="Methyltransf_25"/>
</dbReference>
<proteinExistence type="predicted"/>
<organism evidence="5 6">
    <name type="scientific">Saccharothrix algeriensis</name>
    <dbReference type="NCBI Taxonomy" id="173560"/>
    <lineage>
        <taxon>Bacteria</taxon>
        <taxon>Bacillati</taxon>
        <taxon>Actinomycetota</taxon>
        <taxon>Actinomycetes</taxon>
        <taxon>Pseudonocardiales</taxon>
        <taxon>Pseudonocardiaceae</taxon>
        <taxon>Saccharothrix</taxon>
    </lineage>
</organism>
<comment type="caution">
    <text evidence="5">The sequence shown here is derived from an EMBL/GenBank/DDBJ whole genome shotgun (WGS) entry which is preliminary data.</text>
</comment>
<dbReference type="SUPFAM" id="SSF53335">
    <property type="entry name" value="S-adenosyl-L-methionine-dependent methyltransferases"/>
    <property type="match status" value="1"/>
</dbReference>
<keyword evidence="2" id="KW-0808">Transferase</keyword>
<feature type="domain" description="Methyltransferase" evidence="4">
    <location>
        <begin position="38"/>
        <end position="130"/>
    </location>
</feature>
<dbReference type="Pfam" id="PF13649">
    <property type="entry name" value="Methyltransf_25"/>
    <property type="match status" value="1"/>
</dbReference>
<evidence type="ECO:0000313" key="5">
    <source>
        <dbReference type="EMBL" id="MBM7813824.1"/>
    </source>
</evidence>
<keyword evidence="6" id="KW-1185">Reference proteome</keyword>
<dbReference type="Proteomes" id="UP001195724">
    <property type="component" value="Unassembled WGS sequence"/>
</dbReference>
<dbReference type="EMBL" id="JAFBCL010000001">
    <property type="protein sequence ID" value="MBM7813824.1"/>
    <property type="molecule type" value="Genomic_DNA"/>
</dbReference>
<keyword evidence="1" id="KW-0489">Methyltransferase</keyword>
<evidence type="ECO:0000256" key="2">
    <source>
        <dbReference type="ARBA" id="ARBA00022679"/>
    </source>
</evidence>
<dbReference type="CDD" id="cd02440">
    <property type="entry name" value="AdoMet_MTases"/>
    <property type="match status" value="1"/>
</dbReference>
<evidence type="ECO:0000313" key="6">
    <source>
        <dbReference type="Proteomes" id="UP001195724"/>
    </source>
</evidence>
<dbReference type="RefSeq" id="WP_204844411.1">
    <property type="nucleotide sequence ID" value="NZ_JAFBCL010000001.1"/>
</dbReference>
<name>A0ABS2SDX7_9PSEU</name>
<accession>A0ABS2SDX7</accession>
<reference evidence="5 6" key="1">
    <citation type="submission" date="2021-01" db="EMBL/GenBank/DDBJ databases">
        <title>Sequencing the genomes of 1000 actinobacteria strains.</title>
        <authorList>
            <person name="Klenk H.-P."/>
        </authorList>
    </citation>
    <scope>NUCLEOTIDE SEQUENCE [LARGE SCALE GENOMIC DNA]</scope>
    <source>
        <strain evidence="5 6">DSM 44581</strain>
    </source>
</reference>
<protein>
    <submittedName>
        <fullName evidence="5">Ubiquinone/menaquinone biosynthesis C-methylase UbiE</fullName>
    </submittedName>
</protein>
<evidence type="ECO:0000256" key="1">
    <source>
        <dbReference type="ARBA" id="ARBA00022603"/>
    </source>
</evidence>
<keyword evidence="5" id="KW-0830">Ubiquinone</keyword>
<dbReference type="PANTHER" id="PTHR43861:SF1">
    <property type="entry name" value="TRANS-ACONITATE 2-METHYLTRANSFERASE"/>
    <property type="match status" value="1"/>
</dbReference>
<feature type="region of interest" description="Disordered" evidence="3">
    <location>
        <begin position="226"/>
        <end position="257"/>
    </location>
</feature>